<comment type="catalytic activity">
    <reaction evidence="1">
        <text>ATP + protein L-histidine = ADP + protein N-phospho-L-histidine.</text>
        <dbReference type="EC" id="2.7.13.3"/>
    </reaction>
</comment>
<feature type="region of interest" description="Disordered" evidence="12">
    <location>
        <begin position="1113"/>
        <end position="1136"/>
    </location>
</feature>
<feature type="transmembrane region" description="Helical" evidence="13">
    <location>
        <begin position="66"/>
        <end position="85"/>
    </location>
</feature>
<dbReference type="SMART" id="SM00388">
    <property type="entry name" value="HisKA"/>
    <property type="match status" value="1"/>
</dbReference>
<dbReference type="GO" id="GO:0009927">
    <property type="term" value="F:histidine phosphotransfer kinase activity"/>
    <property type="evidence" value="ECO:0007669"/>
    <property type="project" value="TreeGrafter"/>
</dbReference>
<dbReference type="SUPFAM" id="SSF52172">
    <property type="entry name" value="CheY-like"/>
    <property type="match status" value="1"/>
</dbReference>
<evidence type="ECO:0000256" key="4">
    <source>
        <dbReference type="ARBA" id="ARBA00012438"/>
    </source>
</evidence>
<dbReference type="SUPFAM" id="SSF55874">
    <property type="entry name" value="ATPase domain of HSP90 chaperone/DNA topoisomerase II/histidine kinase"/>
    <property type="match status" value="1"/>
</dbReference>
<dbReference type="InterPro" id="IPR005467">
    <property type="entry name" value="His_kinase_dom"/>
</dbReference>
<feature type="transmembrane region" description="Helical" evidence="13">
    <location>
        <begin position="36"/>
        <end position="54"/>
    </location>
</feature>
<feature type="transmembrane region" description="Helical" evidence="13">
    <location>
        <begin position="429"/>
        <end position="453"/>
    </location>
</feature>
<feature type="transmembrane region" description="Helical" evidence="13">
    <location>
        <begin position="114"/>
        <end position="138"/>
    </location>
</feature>
<feature type="transmembrane region" description="Helical" evidence="13">
    <location>
        <begin position="366"/>
        <end position="385"/>
    </location>
</feature>
<protein>
    <recommendedName>
        <fullName evidence="4">histidine kinase</fullName>
        <ecNumber evidence="4">2.7.13.3</ecNumber>
    </recommendedName>
</protein>
<dbReference type="Gene3D" id="3.30.450.20">
    <property type="entry name" value="PAS domain"/>
    <property type="match status" value="1"/>
</dbReference>
<comment type="subcellular location">
    <subcellularLocation>
        <location evidence="2">Membrane</location>
        <topology evidence="2">Multi-pass membrane protein</topology>
    </subcellularLocation>
</comment>
<dbReference type="InterPro" id="IPR001789">
    <property type="entry name" value="Sig_transdc_resp-reg_receiver"/>
</dbReference>
<dbReference type="Pfam" id="PF02518">
    <property type="entry name" value="HATPase_c"/>
    <property type="match status" value="1"/>
</dbReference>
<name>A0AB74UUW4_9GAMM</name>
<dbReference type="PANTHER" id="PTHR43047:SF9">
    <property type="entry name" value="HISTIDINE KINASE"/>
    <property type="match status" value="1"/>
</dbReference>
<keyword evidence="7 13" id="KW-0812">Transmembrane</keyword>
<feature type="transmembrane region" description="Helical" evidence="13">
    <location>
        <begin position="312"/>
        <end position="345"/>
    </location>
</feature>
<feature type="transmembrane region" description="Helical" evidence="13">
    <location>
        <begin position="264"/>
        <end position="283"/>
    </location>
</feature>
<dbReference type="SMART" id="SM00448">
    <property type="entry name" value="REC"/>
    <property type="match status" value="1"/>
</dbReference>
<keyword evidence="9 13" id="KW-1133">Transmembrane helix</keyword>
<evidence type="ECO:0000256" key="10">
    <source>
        <dbReference type="ARBA" id="ARBA00023136"/>
    </source>
</evidence>
<feature type="transmembrane region" description="Helical" evidence="13">
    <location>
        <begin position="158"/>
        <end position="175"/>
    </location>
</feature>
<dbReference type="Gene3D" id="1.20.1730.10">
    <property type="entry name" value="Sodium/glucose cotransporter"/>
    <property type="match status" value="1"/>
</dbReference>
<proteinExistence type="inferred from homology"/>
<dbReference type="CDD" id="cd00082">
    <property type="entry name" value="HisKA"/>
    <property type="match status" value="1"/>
</dbReference>
<feature type="domain" description="Response regulatory" evidence="15">
    <location>
        <begin position="984"/>
        <end position="1096"/>
    </location>
</feature>
<dbReference type="CDD" id="cd00130">
    <property type="entry name" value="PAS"/>
    <property type="match status" value="1"/>
</dbReference>
<evidence type="ECO:0000256" key="3">
    <source>
        <dbReference type="ARBA" id="ARBA00006434"/>
    </source>
</evidence>
<feature type="transmembrane region" description="Helical" evidence="13">
    <location>
        <begin position="6"/>
        <end position="24"/>
    </location>
</feature>
<dbReference type="SMART" id="SM00387">
    <property type="entry name" value="HATPase_c"/>
    <property type="match status" value="1"/>
</dbReference>
<reference evidence="16" key="1">
    <citation type="submission" date="2024-10" db="EMBL/GenBank/DDBJ databases">
        <authorList>
            <person name="Lesea H.P."/>
            <person name="Kuehl J.V."/>
            <person name="Chandonia J.-M."/>
        </authorList>
    </citation>
    <scope>NUCLEOTIDE SEQUENCE</scope>
    <source>
        <strain evidence="16">FW102-FHT14D07</strain>
    </source>
</reference>
<dbReference type="PROSITE" id="PS50109">
    <property type="entry name" value="HIS_KIN"/>
    <property type="match status" value="1"/>
</dbReference>
<evidence type="ECO:0000259" key="14">
    <source>
        <dbReference type="PROSITE" id="PS50109"/>
    </source>
</evidence>
<dbReference type="EC" id="2.7.13.3" evidence="4"/>
<evidence type="ECO:0000256" key="9">
    <source>
        <dbReference type="ARBA" id="ARBA00022989"/>
    </source>
</evidence>
<comment type="similarity">
    <text evidence="3">Belongs to the sodium:solute symporter (SSF) (TC 2.A.21) family.</text>
</comment>
<feature type="domain" description="Histidine kinase" evidence="14">
    <location>
        <begin position="758"/>
        <end position="965"/>
    </location>
</feature>
<dbReference type="InterPro" id="IPR035965">
    <property type="entry name" value="PAS-like_dom_sf"/>
</dbReference>
<evidence type="ECO:0000256" key="12">
    <source>
        <dbReference type="SAM" id="MobiDB-lite"/>
    </source>
</evidence>
<dbReference type="PROSITE" id="PS50110">
    <property type="entry name" value="RESPONSE_REGULATORY"/>
    <property type="match status" value="1"/>
</dbReference>
<dbReference type="PRINTS" id="PR00344">
    <property type="entry name" value="BCTRLSENSOR"/>
</dbReference>
<evidence type="ECO:0000256" key="5">
    <source>
        <dbReference type="ARBA" id="ARBA00022553"/>
    </source>
</evidence>
<feature type="transmembrane region" description="Helical" evidence="13">
    <location>
        <begin position="187"/>
        <end position="212"/>
    </location>
</feature>
<evidence type="ECO:0000256" key="8">
    <source>
        <dbReference type="ARBA" id="ARBA00022777"/>
    </source>
</evidence>
<dbReference type="Gene3D" id="1.10.287.130">
    <property type="match status" value="1"/>
</dbReference>
<feature type="modified residue" description="4-aspartylphosphate" evidence="11">
    <location>
        <position position="1031"/>
    </location>
</feature>
<evidence type="ECO:0000256" key="11">
    <source>
        <dbReference type="PROSITE-ProRule" id="PRU00169"/>
    </source>
</evidence>
<dbReference type="Pfam" id="PF00072">
    <property type="entry name" value="Response_reg"/>
    <property type="match status" value="1"/>
</dbReference>
<dbReference type="FunFam" id="3.30.565.10:FF:000049">
    <property type="entry name" value="Two-component sensor histidine kinase"/>
    <property type="match status" value="1"/>
</dbReference>
<dbReference type="SUPFAM" id="SSF47384">
    <property type="entry name" value="Homodimeric domain of signal transducing histidine kinase"/>
    <property type="match status" value="1"/>
</dbReference>
<dbReference type="PROSITE" id="PS50283">
    <property type="entry name" value="NA_SOLUT_SYMP_3"/>
    <property type="match status" value="1"/>
</dbReference>
<sequence length="1136" mass="121300">MLSSSVIAIAALCWLGLLFGVALLGERRPHIFEKRWAIVYALSLAIHCTSWTFYGTVTQASRSGWWLPPTFVGAIVMYLFALKFLGRMVQLVREYNAGSLADLIAVRLGRHSGLAALVTAVVVIGIVPYIALQLKAVAMSYGILSQGQLAESEPWQDSALYVALLMALFAMLFGTRRASTMAHNRGLVLAMAFESLFKLGAMLALGSLLFAALPADLPAHVPGPPDSGGFPVLILLGALAMFTMPHQFYAGIVECRSDGNLRTARWLFPLYLLLISLPILPLARLGDALLGPSGVSSDMYVLALPLAQGERGLALVAFLGGLSAATSMVVIATLTLSLMVVNHFIAPLRVRSGWGRGERVDLRGALLNYRRVAIVVVILLAWAYSRLLARNEALADIGAISFSALAGLTPAVLAAMYRPQLGSRAVMAGLAAGTVVWIYAVLPALLPASLPWLREGPFGVHWLAPDDLLGLGDWNRLGRAVVVSLAANAAVMLAVAGSRYGQGGRAVSVGHVDVAELRALAARFLPPERVEHLFDGAPASGSSGTARVNQVEHELAAVIGAASARLLLEVAHRQGRDELDTVVAIVGEAAQDLRFNQRVLGAALENMSQGICVVDAELCLVAWNSPYARLFNYPPGMLRVGRPVAELTRHNIAAGMLGPGAVETRVQRRLEHMRAGTRHLSERRFPDGRIVEVRGNPMPGGGFVATFTDVTAFRQAEAALKRVNETLELRVDERTRALALASADAQAANEAKGRFLTAVTHDLMQPLHAAQLFAHALTERSGDSRTAQHLNGALAATEGLLTGLLDVARLEGGRLHPQLRAFALAEVFDPLGAEFRAMAADRDVRLRVVSTRAWVQSDPQLLRRVLQNFLSNALRHAGHGRVLLGARRRGAMLRLEVWDTGGGIAPEEQQLIFQEFRRGSTAGGQGLGLGLSIAQRMADLLGHPLGLRSSPGHGSVFHLEVPLAPPTPHRAPSPDTMQPLPAGRALVLDNEPAALAALTTLLASWGWQVYAARNAAQALAVPWRPDVNILDFHLDGGQNGLDVWRQLAAGHPDVPTVMLTADRDGELRQQLLDAGAGVLYKPLKPLALRQTLLRLGARGVHAAQQVARTRVVSAGTAPSPTASQPGDSCGATAGET</sequence>
<evidence type="ECO:0000256" key="7">
    <source>
        <dbReference type="ARBA" id="ARBA00022692"/>
    </source>
</evidence>
<dbReference type="InterPro" id="IPR038377">
    <property type="entry name" value="Na/Glc_symporter_sf"/>
</dbReference>
<dbReference type="InterPro" id="IPR036890">
    <property type="entry name" value="HATPase_C_sf"/>
</dbReference>
<gene>
    <name evidence="16" type="ORF">ACFYG5_07975</name>
</gene>
<feature type="transmembrane region" description="Helical" evidence="13">
    <location>
        <begin position="397"/>
        <end position="417"/>
    </location>
</feature>
<accession>A0AB74UUW4</accession>
<feature type="transmembrane region" description="Helical" evidence="13">
    <location>
        <begin position="232"/>
        <end position="252"/>
    </location>
</feature>
<dbReference type="InterPro" id="IPR004358">
    <property type="entry name" value="Sig_transdc_His_kin-like_C"/>
</dbReference>
<dbReference type="EMBL" id="CP170721">
    <property type="protein sequence ID" value="XIA20047.1"/>
    <property type="molecule type" value="Genomic_DNA"/>
</dbReference>
<keyword evidence="6" id="KW-0808">Transferase</keyword>
<dbReference type="InterPro" id="IPR003661">
    <property type="entry name" value="HisK_dim/P_dom"/>
</dbReference>
<keyword evidence="5 11" id="KW-0597">Phosphoprotein</keyword>
<dbReference type="GO" id="GO:0005886">
    <property type="term" value="C:plasma membrane"/>
    <property type="evidence" value="ECO:0007669"/>
    <property type="project" value="TreeGrafter"/>
</dbReference>
<dbReference type="RefSeq" id="WP_395118222.1">
    <property type="nucleotide sequence ID" value="NZ_CP170721.1"/>
</dbReference>
<keyword evidence="8" id="KW-0418">Kinase</keyword>
<evidence type="ECO:0000256" key="1">
    <source>
        <dbReference type="ARBA" id="ARBA00000085"/>
    </source>
</evidence>
<dbReference type="InterPro" id="IPR001734">
    <property type="entry name" value="Na/solute_symporter"/>
</dbReference>
<dbReference type="InterPro" id="IPR011006">
    <property type="entry name" value="CheY-like_superfamily"/>
</dbReference>
<dbReference type="InterPro" id="IPR003594">
    <property type="entry name" value="HATPase_dom"/>
</dbReference>
<dbReference type="SUPFAM" id="SSF55785">
    <property type="entry name" value="PYP-like sensor domain (PAS domain)"/>
    <property type="match status" value="1"/>
</dbReference>
<evidence type="ECO:0000256" key="2">
    <source>
        <dbReference type="ARBA" id="ARBA00004141"/>
    </source>
</evidence>
<organism evidence="16">
    <name type="scientific">Rhodanobacter sp. FW102-FHT14D07</name>
    <dbReference type="NCBI Taxonomy" id="3351462"/>
    <lineage>
        <taxon>Bacteria</taxon>
        <taxon>Pseudomonadati</taxon>
        <taxon>Pseudomonadota</taxon>
        <taxon>Gammaproteobacteria</taxon>
        <taxon>Lysobacterales</taxon>
        <taxon>Rhodanobacteraceae</taxon>
        <taxon>Rhodanobacter</taxon>
    </lineage>
</organism>
<evidence type="ECO:0000313" key="16">
    <source>
        <dbReference type="EMBL" id="XIA20047.1"/>
    </source>
</evidence>
<dbReference type="Pfam" id="PF12860">
    <property type="entry name" value="PAS_7"/>
    <property type="match status" value="1"/>
</dbReference>
<dbReference type="Gene3D" id="3.30.565.10">
    <property type="entry name" value="Histidine kinase-like ATPase, C-terminal domain"/>
    <property type="match status" value="1"/>
</dbReference>
<dbReference type="GO" id="GO:0022857">
    <property type="term" value="F:transmembrane transporter activity"/>
    <property type="evidence" value="ECO:0007669"/>
    <property type="project" value="InterPro"/>
</dbReference>
<feature type="compositionally biased region" description="Polar residues" evidence="12">
    <location>
        <begin position="1116"/>
        <end position="1126"/>
    </location>
</feature>
<keyword evidence="10 13" id="KW-0472">Membrane</keyword>
<evidence type="ECO:0000259" key="15">
    <source>
        <dbReference type="PROSITE" id="PS50110"/>
    </source>
</evidence>
<dbReference type="PANTHER" id="PTHR43047">
    <property type="entry name" value="TWO-COMPONENT HISTIDINE PROTEIN KINASE"/>
    <property type="match status" value="1"/>
</dbReference>
<dbReference type="InterPro" id="IPR036097">
    <property type="entry name" value="HisK_dim/P_sf"/>
</dbReference>
<evidence type="ECO:0000256" key="6">
    <source>
        <dbReference type="ARBA" id="ARBA00022679"/>
    </source>
</evidence>
<dbReference type="AlphaFoldDB" id="A0AB74UUW4"/>
<evidence type="ECO:0000256" key="13">
    <source>
        <dbReference type="SAM" id="Phobius"/>
    </source>
</evidence>
<dbReference type="InterPro" id="IPR000014">
    <property type="entry name" value="PAS"/>
</dbReference>
<dbReference type="GO" id="GO:0000155">
    <property type="term" value="F:phosphorelay sensor kinase activity"/>
    <property type="evidence" value="ECO:0007669"/>
    <property type="project" value="InterPro"/>
</dbReference>
<dbReference type="Gene3D" id="3.40.50.2300">
    <property type="match status" value="1"/>
</dbReference>